<feature type="transmembrane region" description="Helical" evidence="7">
    <location>
        <begin position="44"/>
        <end position="74"/>
    </location>
</feature>
<dbReference type="GO" id="GO:0005366">
    <property type="term" value="F:myo-inositol:proton symporter activity"/>
    <property type="evidence" value="ECO:0007669"/>
    <property type="project" value="TreeGrafter"/>
</dbReference>
<dbReference type="EMBL" id="JAPMSZ010000009">
    <property type="protein sequence ID" value="KAJ5092550.1"/>
    <property type="molecule type" value="Genomic_DNA"/>
</dbReference>
<dbReference type="SUPFAM" id="SSF103473">
    <property type="entry name" value="MFS general substrate transporter"/>
    <property type="match status" value="1"/>
</dbReference>
<reference evidence="9" key="1">
    <citation type="submission" date="2022-11" db="EMBL/GenBank/DDBJ databases">
        <authorList>
            <person name="Petersen C."/>
        </authorList>
    </citation>
    <scope>NUCLEOTIDE SEQUENCE</scope>
    <source>
        <strain evidence="9">IBT 34128</strain>
    </source>
</reference>
<dbReference type="Proteomes" id="UP001141434">
    <property type="component" value="Unassembled WGS sequence"/>
</dbReference>
<keyword evidence="4 7" id="KW-0812">Transmembrane</keyword>
<feature type="transmembrane region" description="Helical" evidence="7">
    <location>
        <begin position="424"/>
        <end position="442"/>
    </location>
</feature>
<dbReference type="AlphaFoldDB" id="A0A9W9K4I9"/>
<keyword evidence="10" id="KW-1185">Reference proteome</keyword>
<organism evidence="9 10">
    <name type="scientific">Penicillium alfredii</name>
    <dbReference type="NCBI Taxonomy" id="1506179"/>
    <lineage>
        <taxon>Eukaryota</taxon>
        <taxon>Fungi</taxon>
        <taxon>Dikarya</taxon>
        <taxon>Ascomycota</taxon>
        <taxon>Pezizomycotina</taxon>
        <taxon>Eurotiomycetes</taxon>
        <taxon>Eurotiomycetidae</taxon>
        <taxon>Eurotiales</taxon>
        <taxon>Aspergillaceae</taxon>
        <taxon>Penicillium</taxon>
    </lineage>
</organism>
<reference evidence="9" key="2">
    <citation type="journal article" date="2023" name="IMA Fungus">
        <title>Comparative genomic study of the Penicillium genus elucidates a diverse pangenome and 15 lateral gene transfer events.</title>
        <authorList>
            <person name="Petersen C."/>
            <person name="Sorensen T."/>
            <person name="Nielsen M.R."/>
            <person name="Sondergaard T.E."/>
            <person name="Sorensen J.L."/>
            <person name="Fitzpatrick D.A."/>
            <person name="Frisvad J.C."/>
            <person name="Nielsen K.L."/>
        </authorList>
    </citation>
    <scope>NUCLEOTIDE SEQUENCE</scope>
    <source>
        <strain evidence="9">IBT 34128</strain>
    </source>
</reference>
<evidence type="ECO:0000256" key="5">
    <source>
        <dbReference type="ARBA" id="ARBA00022989"/>
    </source>
</evidence>
<dbReference type="InterPro" id="IPR036259">
    <property type="entry name" value="MFS_trans_sf"/>
</dbReference>
<evidence type="ECO:0000256" key="2">
    <source>
        <dbReference type="ARBA" id="ARBA00010992"/>
    </source>
</evidence>
<comment type="subcellular location">
    <subcellularLocation>
        <location evidence="1">Membrane</location>
        <topology evidence="1">Multi-pass membrane protein</topology>
    </subcellularLocation>
</comment>
<dbReference type="InterPro" id="IPR005828">
    <property type="entry name" value="MFS_sugar_transport-like"/>
</dbReference>
<evidence type="ECO:0000256" key="1">
    <source>
        <dbReference type="ARBA" id="ARBA00004141"/>
    </source>
</evidence>
<feature type="transmembrane region" description="Helical" evidence="7">
    <location>
        <begin position="115"/>
        <end position="134"/>
    </location>
</feature>
<name>A0A9W9K4I9_9EURO</name>
<sequence length="490" mass="53128">MDPDFETTLSGETKAKLGTIHLEDAANEAIEFSLDSIELTETGYYTWLVSITVGVGGLLFGYDTGIISAVLVVLNDDLAHELNSNEKELITALTSGGAFLGALAAASAFTLVQMSVGRFVIGIGVGSAAMIIPVSSVPMKPKKAGTYFMYRGRMIGLDNMSITGGQLVAYGVGAGLSKVFHGWRYMVGLGAVPALVLGICLHFCPESPRQLICHGRTEEASRVIAKIFPNGTDLQVQQKVQHMKIHVEEARGLAGEGGLWRQLKQLYTVPSNLRALVAACGLMGMQQFTGYNTLMYYSSTLFGIVGFSNLVAVGMIIAGTGFGMAVFLAIAAVGFHWIPVRPNLTLKTTNIGWPVYLVLASMIIFVIFYSLGIGNLAWVSSEFFPLEIRALGTMMMTCTCWRANIVVASTFLTQMENTTPSGTFWFYAVLCAVGWIAIYCCYPEVKGMTLEDIREVFNHGFGVAYARGVQKEQSRRRKVQAEWKDGVAVP</sequence>
<keyword evidence="6 7" id="KW-0472">Membrane</keyword>
<evidence type="ECO:0000313" key="9">
    <source>
        <dbReference type="EMBL" id="KAJ5092550.1"/>
    </source>
</evidence>
<dbReference type="Gene3D" id="1.20.1250.20">
    <property type="entry name" value="MFS general substrate transporter like domains"/>
    <property type="match status" value="1"/>
</dbReference>
<evidence type="ECO:0000313" key="10">
    <source>
        <dbReference type="Proteomes" id="UP001141434"/>
    </source>
</evidence>
<proteinExistence type="inferred from homology"/>
<dbReference type="InterPro" id="IPR050814">
    <property type="entry name" value="Myo-inositol_Transporter"/>
</dbReference>
<dbReference type="Pfam" id="PF00083">
    <property type="entry name" value="Sugar_tr"/>
    <property type="match status" value="1"/>
</dbReference>
<evidence type="ECO:0000256" key="4">
    <source>
        <dbReference type="ARBA" id="ARBA00022692"/>
    </source>
</evidence>
<feature type="transmembrane region" description="Helical" evidence="7">
    <location>
        <begin position="294"/>
        <end position="313"/>
    </location>
</feature>
<feature type="transmembrane region" description="Helical" evidence="7">
    <location>
        <begin position="182"/>
        <end position="204"/>
    </location>
</feature>
<feature type="transmembrane region" description="Helical" evidence="7">
    <location>
        <begin position="89"/>
        <end position="109"/>
    </location>
</feature>
<protein>
    <submittedName>
        <fullName evidence="9">General substrate transporter</fullName>
    </submittedName>
</protein>
<dbReference type="PRINTS" id="PR00171">
    <property type="entry name" value="SUGRTRNSPORT"/>
</dbReference>
<feature type="transmembrane region" description="Helical" evidence="7">
    <location>
        <begin position="351"/>
        <end position="378"/>
    </location>
</feature>
<feature type="transmembrane region" description="Helical" evidence="7">
    <location>
        <begin position="320"/>
        <end position="339"/>
    </location>
</feature>
<accession>A0A9W9K4I9</accession>
<gene>
    <name evidence="9" type="ORF">NUU61_007420</name>
</gene>
<keyword evidence="3" id="KW-0813">Transport</keyword>
<comment type="caution">
    <text evidence="9">The sequence shown here is derived from an EMBL/GenBank/DDBJ whole genome shotgun (WGS) entry which is preliminary data.</text>
</comment>
<dbReference type="OrthoDB" id="6339427at2759"/>
<dbReference type="PANTHER" id="PTHR48020">
    <property type="entry name" value="PROTON MYO-INOSITOL COTRANSPORTER"/>
    <property type="match status" value="1"/>
</dbReference>
<evidence type="ECO:0000256" key="7">
    <source>
        <dbReference type="SAM" id="Phobius"/>
    </source>
</evidence>
<dbReference type="GO" id="GO:1904679">
    <property type="term" value="P:myo-inositol import across plasma membrane"/>
    <property type="evidence" value="ECO:0007669"/>
    <property type="project" value="TreeGrafter"/>
</dbReference>
<evidence type="ECO:0000256" key="6">
    <source>
        <dbReference type="ARBA" id="ARBA00023136"/>
    </source>
</evidence>
<dbReference type="PROSITE" id="PS50850">
    <property type="entry name" value="MFS"/>
    <property type="match status" value="1"/>
</dbReference>
<feature type="domain" description="Major facilitator superfamily (MFS) profile" evidence="8">
    <location>
        <begin position="1"/>
        <end position="446"/>
    </location>
</feature>
<keyword evidence="5 7" id="KW-1133">Transmembrane helix</keyword>
<dbReference type="GeneID" id="81397114"/>
<dbReference type="PANTHER" id="PTHR48020:SF22">
    <property type="entry name" value="MAJOR FACILITATOR SUPERFAMILY (MFS) PROFILE DOMAIN-CONTAINING PROTEIN-RELATED"/>
    <property type="match status" value="1"/>
</dbReference>
<dbReference type="GO" id="GO:0016020">
    <property type="term" value="C:membrane"/>
    <property type="evidence" value="ECO:0007669"/>
    <property type="project" value="UniProtKB-SubCell"/>
</dbReference>
<dbReference type="InterPro" id="IPR020846">
    <property type="entry name" value="MFS_dom"/>
</dbReference>
<dbReference type="RefSeq" id="XP_056510745.1">
    <property type="nucleotide sequence ID" value="XM_056657945.1"/>
</dbReference>
<evidence type="ECO:0000256" key="3">
    <source>
        <dbReference type="ARBA" id="ARBA00022448"/>
    </source>
</evidence>
<evidence type="ECO:0000259" key="8">
    <source>
        <dbReference type="PROSITE" id="PS50850"/>
    </source>
</evidence>
<dbReference type="InterPro" id="IPR003663">
    <property type="entry name" value="Sugar/inositol_transpt"/>
</dbReference>
<comment type="similarity">
    <text evidence="2">Belongs to the major facilitator superfamily. Sugar transporter (TC 2.A.1.1) family.</text>
</comment>